<reference evidence="1" key="2">
    <citation type="submission" date="2025-08" db="UniProtKB">
        <authorList>
            <consortium name="Ensembl"/>
        </authorList>
    </citation>
    <scope>IDENTIFICATION</scope>
</reference>
<reference evidence="1" key="3">
    <citation type="submission" date="2025-09" db="UniProtKB">
        <authorList>
            <consortium name="Ensembl"/>
        </authorList>
    </citation>
    <scope>IDENTIFICATION</scope>
</reference>
<sequence>MFSFFRKGQDSKKITVQEREADGFVIVEQEIAELPLLTLWLELQREYLVTAVSFPPSNVIPKVFSY</sequence>
<accession>A0A803YHM2</accession>
<dbReference type="Ensembl" id="ENSMGAT00000035694.1">
    <property type="protein sequence ID" value="ENSMGAP00000031269.1"/>
    <property type="gene ID" value="ENSMGAG00000022836.1"/>
</dbReference>
<evidence type="ECO:0000313" key="1">
    <source>
        <dbReference type="Ensembl" id="ENSMGAP00000031269.1"/>
    </source>
</evidence>
<reference evidence="1 2" key="1">
    <citation type="journal article" date="2010" name="PLoS Biol.">
        <title>Multi-platform next-generation sequencing of the domestic turkey (Meleagris gallopavo): genome assembly and analysis.</title>
        <authorList>
            <person name="Dalloul R.A."/>
            <person name="Long J.A."/>
            <person name="Zimin A.V."/>
            <person name="Aslam L."/>
            <person name="Beal K."/>
            <person name="Blomberg L.A."/>
            <person name="Bouffard P."/>
            <person name="Burt D.W."/>
            <person name="Crasta O."/>
            <person name="Crooijmans R.P."/>
            <person name="Cooper K."/>
            <person name="Coulombe R.A."/>
            <person name="De S."/>
            <person name="Delany M.E."/>
            <person name="Dodgson J.B."/>
            <person name="Dong J.J."/>
            <person name="Evans C."/>
            <person name="Frederickson K.M."/>
            <person name="Flicek P."/>
            <person name="Florea L."/>
            <person name="Folkerts O."/>
            <person name="Groenen M.A."/>
            <person name="Harkins T.T."/>
            <person name="Herrero J."/>
            <person name="Hoffmann S."/>
            <person name="Megens H.J."/>
            <person name="Jiang A."/>
            <person name="de Jong P."/>
            <person name="Kaiser P."/>
            <person name="Kim H."/>
            <person name="Kim K.W."/>
            <person name="Kim S."/>
            <person name="Langenberger D."/>
            <person name="Lee M.K."/>
            <person name="Lee T."/>
            <person name="Mane S."/>
            <person name="Marcais G."/>
            <person name="Marz M."/>
            <person name="McElroy A.P."/>
            <person name="Modise T."/>
            <person name="Nefedov M."/>
            <person name="Notredame C."/>
            <person name="Paton I.R."/>
            <person name="Payne W.S."/>
            <person name="Pertea G."/>
            <person name="Prickett D."/>
            <person name="Puiu D."/>
            <person name="Qioa D."/>
            <person name="Raineri E."/>
            <person name="Ruffier M."/>
            <person name="Salzberg S.L."/>
            <person name="Schatz M.C."/>
            <person name="Scheuring C."/>
            <person name="Schmidt C.J."/>
            <person name="Schroeder S."/>
            <person name="Searle S.M."/>
            <person name="Smith E.J."/>
            <person name="Smith J."/>
            <person name="Sonstegard T.S."/>
            <person name="Stadler P.F."/>
            <person name="Tafer H."/>
            <person name="Tu Z.J."/>
            <person name="Van Tassell C.P."/>
            <person name="Vilella A.J."/>
            <person name="Williams K.P."/>
            <person name="Yorke J.A."/>
            <person name="Zhang L."/>
            <person name="Zhang H.B."/>
            <person name="Zhang X."/>
            <person name="Zhang Y."/>
            <person name="Reed K.M."/>
        </authorList>
    </citation>
    <scope>NUCLEOTIDE SEQUENCE [LARGE SCALE GENOMIC DNA]</scope>
</reference>
<dbReference type="AlphaFoldDB" id="A0A803YHM2"/>
<protein>
    <submittedName>
        <fullName evidence="1">Uncharacterized protein</fullName>
    </submittedName>
</protein>
<dbReference type="Proteomes" id="UP000001645">
    <property type="component" value="Chromosome 6"/>
</dbReference>
<proteinExistence type="predicted"/>
<keyword evidence="2" id="KW-1185">Reference proteome</keyword>
<name>A0A803YHM2_MELGA</name>
<evidence type="ECO:0000313" key="2">
    <source>
        <dbReference type="Proteomes" id="UP000001645"/>
    </source>
</evidence>
<organism evidence="1 2">
    <name type="scientific">Meleagris gallopavo</name>
    <name type="common">Wild turkey</name>
    <dbReference type="NCBI Taxonomy" id="9103"/>
    <lineage>
        <taxon>Eukaryota</taxon>
        <taxon>Metazoa</taxon>
        <taxon>Chordata</taxon>
        <taxon>Craniata</taxon>
        <taxon>Vertebrata</taxon>
        <taxon>Euteleostomi</taxon>
        <taxon>Archelosauria</taxon>
        <taxon>Archosauria</taxon>
        <taxon>Dinosauria</taxon>
        <taxon>Saurischia</taxon>
        <taxon>Theropoda</taxon>
        <taxon>Coelurosauria</taxon>
        <taxon>Aves</taxon>
        <taxon>Neognathae</taxon>
        <taxon>Galloanserae</taxon>
        <taxon>Galliformes</taxon>
        <taxon>Phasianidae</taxon>
        <taxon>Meleagridinae</taxon>
        <taxon>Meleagris</taxon>
    </lineage>
</organism>
<dbReference type="InParanoid" id="A0A803YHM2"/>